<dbReference type="AlphaFoldDB" id="A0AAN4ATT9"/>
<name>A0AAN4ATT9_9FUSO</name>
<dbReference type="Proteomes" id="UP000003120">
    <property type="component" value="Unassembled WGS sequence"/>
</dbReference>
<gene>
    <name evidence="1" type="ORF">HMPREF1127_1071</name>
</gene>
<dbReference type="GeneID" id="75075240"/>
<comment type="caution">
    <text evidence="1">The sequence shown here is derived from an EMBL/GenBank/DDBJ whole genome shotgun (WGS) entry which is preliminary data.</text>
</comment>
<organism evidence="1 2">
    <name type="scientific">Fusobacterium necrophorum subsp. funduliforme Fnf 1007</name>
    <dbReference type="NCBI Taxonomy" id="1161424"/>
    <lineage>
        <taxon>Bacteria</taxon>
        <taxon>Fusobacteriati</taxon>
        <taxon>Fusobacteriota</taxon>
        <taxon>Fusobacteriia</taxon>
        <taxon>Fusobacteriales</taxon>
        <taxon>Fusobacteriaceae</taxon>
        <taxon>Fusobacterium</taxon>
    </lineage>
</organism>
<dbReference type="EMBL" id="ALKK01000011">
    <property type="protein sequence ID" value="EJU18769.1"/>
    <property type="molecule type" value="Genomic_DNA"/>
</dbReference>
<reference evidence="1 2" key="1">
    <citation type="submission" date="2012-07" db="EMBL/GenBank/DDBJ databases">
        <authorList>
            <person name="Durkin A.S."/>
            <person name="McCorrison J."/>
            <person name="Torralba M."/>
            <person name="Gillis M."/>
            <person name="Methe B."/>
            <person name="Sutton G."/>
            <person name="Nelson K.E."/>
        </authorList>
    </citation>
    <scope>NUCLEOTIDE SEQUENCE [LARGE SCALE GENOMIC DNA]</scope>
    <source>
        <strain evidence="1 2">Fnf 1007</strain>
    </source>
</reference>
<dbReference type="RefSeq" id="WP_005960381.1">
    <property type="nucleotide sequence ID" value="NZ_ALKK01000011.1"/>
</dbReference>
<evidence type="ECO:0000313" key="2">
    <source>
        <dbReference type="Proteomes" id="UP000003120"/>
    </source>
</evidence>
<accession>A0AAN4ATT9</accession>
<proteinExistence type="predicted"/>
<evidence type="ECO:0000313" key="1">
    <source>
        <dbReference type="EMBL" id="EJU18769.1"/>
    </source>
</evidence>
<protein>
    <submittedName>
        <fullName evidence="1">Uncharacterized protein</fullName>
    </submittedName>
</protein>
<sequence length="68" mass="7995">MTRTEILKEMNRLANMLQELDGDHKVERTISEGMEVMKFTLNLNYSVSYDKDEALEVAETINEDCFQY</sequence>